<evidence type="ECO:0000313" key="1">
    <source>
        <dbReference type="EMBL" id="KAK2024597.1"/>
    </source>
</evidence>
<evidence type="ECO:0000313" key="2">
    <source>
        <dbReference type="Proteomes" id="UP001232148"/>
    </source>
</evidence>
<keyword evidence="2" id="KW-1185">Reference proteome</keyword>
<name>A0AAD9LXM5_9PEZI</name>
<reference evidence="1" key="1">
    <citation type="submission" date="2021-06" db="EMBL/GenBank/DDBJ databases">
        <title>Comparative genomics, transcriptomics and evolutionary studies reveal genomic signatures of adaptation to plant cell wall in hemibiotrophic fungi.</title>
        <authorList>
            <consortium name="DOE Joint Genome Institute"/>
            <person name="Baroncelli R."/>
            <person name="Diaz J.F."/>
            <person name="Benocci T."/>
            <person name="Peng M."/>
            <person name="Battaglia E."/>
            <person name="Haridas S."/>
            <person name="Andreopoulos W."/>
            <person name="Labutti K."/>
            <person name="Pangilinan J."/>
            <person name="Floch G.L."/>
            <person name="Makela M.R."/>
            <person name="Henrissat B."/>
            <person name="Grigoriev I.V."/>
            <person name="Crouch J.A."/>
            <person name="De Vries R.P."/>
            <person name="Sukno S.A."/>
            <person name="Thon M.R."/>
        </authorList>
    </citation>
    <scope>NUCLEOTIDE SEQUENCE</scope>
    <source>
        <strain evidence="1">MAFF235873</strain>
    </source>
</reference>
<dbReference type="Proteomes" id="UP001232148">
    <property type="component" value="Unassembled WGS sequence"/>
</dbReference>
<proteinExistence type="predicted"/>
<dbReference type="AlphaFoldDB" id="A0AAD9LXM5"/>
<protein>
    <submittedName>
        <fullName evidence="1">Uncharacterized protein</fullName>
    </submittedName>
</protein>
<sequence length="198" mass="22094">MGAMLSVSVSTQCVRACHDALYPLSAYLSVSVLTAHRRTAFSPLRTTAHTKTKPDCWDGFHSSTSQRVFDSPCSIRHRRHLHRCVGERESVCVSVCGLSQATNLVRPRLDDLLLFSFLFFSSCIPSTSYLVPPGKLSAYPIRGASDSSTDTIRPGQSINQSINHHARGTFSMPCHSCWLRYAVRKWRGTRPLSLRHTT</sequence>
<gene>
    <name evidence="1" type="ORF">LX32DRAFT_95592</name>
</gene>
<comment type="caution">
    <text evidence="1">The sequence shown here is derived from an EMBL/GenBank/DDBJ whole genome shotgun (WGS) entry which is preliminary data.</text>
</comment>
<organism evidence="1 2">
    <name type="scientific">Colletotrichum zoysiae</name>
    <dbReference type="NCBI Taxonomy" id="1216348"/>
    <lineage>
        <taxon>Eukaryota</taxon>
        <taxon>Fungi</taxon>
        <taxon>Dikarya</taxon>
        <taxon>Ascomycota</taxon>
        <taxon>Pezizomycotina</taxon>
        <taxon>Sordariomycetes</taxon>
        <taxon>Hypocreomycetidae</taxon>
        <taxon>Glomerellales</taxon>
        <taxon>Glomerellaceae</taxon>
        <taxon>Colletotrichum</taxon>
        <taxon>Colletotrichum graminicola species complex</taxon>
    </lineage>
</organism>
<accession>A0AAD9LXM5</accession>
<dbReference type="EMBL" id="MU842960">
    <property type="protein sequence ID" value="KAK2024597.1"/>
    <property type="molecule type" value="Genomic_DNA"/>
</dbReference>